<dbReference type="EMBL" id="PUHR01000011">
    <property type="protein sequence ID" value="KAG0671524.1"/>
    <property type="molecule type" value="Genomic_DNA"/>
</dbReference>
<organism evidence="1 2">
    <name type="scientific">Maudiozyma exigua</name>
    <name type="common">Yeast</name>
    <name type="synonym">Kazachstania exigua</name>
    <dbReference type="NCBI Taxonomy" id="34358"/>
    <lineage>
        <taxon>Eukaryota</taxon>
        <taxon>Fungi</taxon>
        <taxon>Dikarya</taxon>
        <taxon>Ascomycota</taxon>
        <taxon>Saccharomycotina</taxon>
        <taxon>Saccharomycetes</taxon>
        <taxon>Saccharomycetales</taxon>
        <taxon>Saccharomycetaceae</taxon>
        <taxon>Maudiozyma</taxon>
    </lineage>
</organism>
<reference evidence="1 2" key="1">
    <citation type="submission" date="2020-11" db="EMBL/GenBank/DDBJ databases">
        <title>Kefir isolates.</title>
        <authorList>
            <person name="Marcisauskas S."/>
            <person name="Kim Y."/>
            <person name="Blasche S."/>
        </authorList>
    </citation>
    <scope>NUCLEOTIDE SEQUENCE [LARGE SCALE GENOMIC DNA]</scope>
    <source>
        <strain evidence="1 2">OG2</strain>
    </source>
</reference>
<evidence type="ECO:0000313" key="2">
    <source>
        <dbReference type="Proteomes" id="UP000750334"/>
    </source>
</evidence>
<evidence type="ECO:0000313" key="1">
    <source>
        <dbReference type="EMBL" id="KAG0671524.1"/>
    </source>
</evidence>
<dbReference type="Proteomes" id="UP000750334">
    <property type="component" value="Unassembled WGS sequence"/>
</dbReference>
<gene>
    <name evidence="1" type="ORF">C6P45_000356</name>
</gene>
<sequence>MAAHTDMIFTPQDSNLLNTWGRHASSSLNTELSNLQVDNEINSIRNKLSYRELVQDMTVMKCEDPVVVCNFKELLYSSDVVLLVHSKLESSNYVQRQLELLFEIYPGLLIVDFDTSEQGIQLFGYVTDLFNVRNDLPFLFINGQLVPSDTLYSMLKDTSKHFDLLCKLKQFGKDNVKIKRKIVPSNI</sequence>
<proteinExistence type="predicted"/>
<dbReference type="OrthoDB" id="10356583at2759"/>
<protein>
    <submittedName>
        <fullName evidence="1">Uncharacterized protein</fullName>
    </submittedName>
</protein>
<keyword evidence="2" id="KW-1185">Reference proteome</keyword>
<dbReference type="AlphaFoldDB" id="A0A9P6WDX5"/>
<comment type="caution">
    <text evidence="1">The sequence shown here is derived from an EMBL/GenBank/DDBJ whole genome shotgun (WGS) entry which is preliminary data.</text>
</comment>
<accession>A0A9P6WDX5</accession>
<dbReference type="Gene3D" id="3.40.30.10">
    <property type="entry name" value="Glutaredoxin"/>
    <property type="match status" value="1"/>
</dbReference>
<name>A0A9P6WDX5_MAUEX</name>